<protein>
    <submittedName>
        <fullName evidence="5">NAD(P)H-dependent oxidoreductase</fullName>
    </submittedName>
</protein>
<organism evidence="4 6">
    <name type="scientific">Listeria booriae</name>
    <dbReference type="NCBI Taxonomy" id="1552123"/>
    <lineage>
        <taxon>Bacteria</taxon>
        <taxon>Bacillati</taxon>
        <taxon>Bacillota</taxon>
        <taxon>Bacilli</taxon>
        <taxon>Bacillales</taxon>
        <taxon>Listeriaceae</taxon>
        <taxon>Listeria</taxon>
    </lineage>
</organism>
<evidence type="ECO:0000313" key="4">
    <source>
        <dbReference type="EMBL" id="KGL44611.1"/>
    </source>
</evidence>
<dbReference type="EMBL" id="JAARXI010000001">
    <property type="protein sequence ID" value="MBC2115015.1"/>
    <property type="molecule type" value="Genomic_DNA"/>
</dbReference>
<dbReference type="Pfam" id="PF02525">
    <property type="entry name" value="Flavodoxin_2"/>
    <property type="match status" value="1"/>
</dbReference>
<keyword evidence="2" id="KW-0560">Oxidoreductase</keyword>
<dbReference type="InterPro" id="IPR051545">
    <property type="entry name" value="NAD(P)H_dehydrogenase_qn"/>
</dbReference>
<dbReference type="eggNOG" id="COG2249">
    <property type="taxonomic scope" value="Bacteria"/>
</dbReference>
<dbReference type="OrthoDB" id="9798454at2"/>
<dbReference type="Gene3D" id="3.40.50.360">
    <property type="match status" value="1"/>
</dbReference>
<dbReference type="InterPro" id="IPR003680">
    <property type="entry name" value="Flavodoxin_fold"/>
</dbReference>
<comment type="caution">
    <text evidence="4">The sequence shown here is derived from an EMBL/GenBank/DDBJ whole genome shotgun (WGS) entry which is preliminary data.</text>
</comment>
<evidence type="ECO:0000313" key="5">
    <source>
        <dbReference type="EMBL" id="MBC2115015.1"/>
    </source>
</evidence>
<dbReference type="GO" id="GO:0005829">
    <property type="term" value="C:cytosol"/>
    <property type="evidence" value="ECO:0007669"/>
    <property type="project" value="TreeGrafter"/>
</dbReference>
<evidence type="ECO:0000313" key="6">
    <source>
        <dbReference type="Proteomes" id="UP000029844"/>
    </source>
</evidence>
<proteinExistence type="inferred from homology"/>
<dbReference type="RefSeq" id="WP_036083393.1">
    <property type="nucleotide sequence ID" value="NZ_CBCSHQ010000008.1"/>
</dbReference>
<dbReference type="PANTHER" id="PTHR10204">
    <property type="entry name" value="NAD P H OXIDOREDUCTASE-RELATED"/>
    <property type="match status" value="1"/>
</dbReference>
<dbReference type="GO" id="GO:0003955">
    <property type="term" value="F:NAD(P)H dehydrogenase (quinone) activity"/>
    <property type="evidence" value="ECO:0007669"/>
    <property type="project" value="TreeGrafter"/>
</dbReference>
<feature type="domain" description="Flavodoxin-like fold" evidence="3">
    <location>
        <begin position="3"/>
        <end position="166"/>
    </location>
</feature>
<dbReference type="Proteomes" id="UP000529446">
    <property type="component" value="Unassembled WGS sequence"/>
</dbReference>
<dbReference type="STRING" id="1552123.EP57_01245"/>
<dbReference type="EMBL" id="JNFA01000002">
    <property type="protein sequence ID" value="KGL44611.1"/>
    <property type="molecule type" value="Genomic_DNA"/>
</dbReference>
<accession>A0A099WIV1</accession>
<gene>
    <name evidence="4" type="ORF">EP57_01245</name>
    <name evidence="5" type="ORF">HCB06_00100</name>
</gene>
<evidence type="ECO:0000256" key="1">
    <source>
        <dbReference type="ARBA" id="ARBA00006252"/>
    </source>
</evidence>
<comment type="similarity">
    <text evidence="1">Belongs to the NAD(P)H dehydrogenase (quinone) family.</text>
</comment>
<evidence type="ECO:0000259" key="3">
    <source>
        <dbReference type="Pfam" id="PF02525"/>
    </source>
</evidence>
<reference evidence="5 7" key="2">
    <citation type="submission" date="2020-03" db="EMBL/GenBank/DDBJ databases">
        <title>Soil Listeria distribution.</title>
        <authorList>
            <person name="Liao J."/>
            <person name="Wiedmann M."/>
        </authorList>
    </citation>
    <scope>NUCLEOTIDE SEQUENCE [LARGE SCALE GENOMIC DNA]</scope>
    <source>
        <strain evidence="5 7">FSL L7-0360</strain>
    </source>
</reference>
<dbReference type="GeneID" id="58716071"/>
<dbReference type="Proteomes" id="UP000029844">
    <property type="component" value="Unassembled WGS sequence"/>
</dbReference>
<evidence type="ECO:0000256" key="2">
    <source>
        <dbReference type="ARBA" id="ARBA00023002"/>
    </source>
</evidence>
<dbReference type="SUPFAM" id="SSF52218">
    <property type="entry name" value="Flavoproteins"/>
    <property type="match status" value="1"/>
</dbReference>
<evidence type="ECO:0000313" key="7">
    <source>
        <dbReference type="Proteomes" id="UP000529446"/>
    </source>
</evidence>
<reference evidence="4 6" key="1">
    <citation type="submission" date="2014-05" db="EMBL/GenBank/DDBJ databases">
        <title>Novel Listeriaceae from food processing environments.</title>
        <authorList>
            <person name="den Bakker H.C."/>
        </authorList>
    </citation>
    <scope>NUCLEOTIDE SEQUENCE [LARGE SCALE GENOMIC DNA]</scope>
    <source>
        <strain evidence="4 6">FSL A5-0281</strain>
    </source>
</reference>
<sequence length="199" mass="23409">MARILVVQGDARAEGTMKQLSQIYIEQMRLRNHEVMLVDLAKLDYDKTLSKGYQTERTPEMLAVKDFAQEADLLTFFYPIWFANVPSALKGFIENLFWVGETYSFRTKNYLFRGMWRHKKASIIYSIGGQEIYHYLFGWSGYRGMRQPLWLSGIFDIRRTSFANMDRSVRKPDSFYTTKIMALAKRDNQRLTKNRPALS</sequence>
<dbReference type="PANTHER" id="PTHR10204:SF34">
    <property type="entry name" value="NAD(P)H DEHYDROGENASE [QUINONE] 1 ISOFORM 1"/>
    <property type="match status" value="1"/>
</dbReference>
<dbReference type="InterPro" id="IPR029039">
    <property type="entry name" value="Flavoprotein-like_sf"/>
</dbReference>
<name>A0A099WIV1_9LIST</name>
<keyword evidence="6" id="KW-1185">Reference proteome</keyword>
<dbReference type="AlphaFoldDB" id="A0A099WIV1"/>